<evidence type="ECO:0000259" key="1">
    <source>
        <dbReference type="Pfam" id="PF01471"/>
    </source>
</evidence>
<dbReference type="RefSeq" id="WP_191284949.1">
    <property type="nucleotide sequence ID" value="NZ_BNCH01000001.1"/>
</dbReference>
<comment type="caution">
    <text evidence="2">The sequence shown here is derived from an EMBL/GenBank/DDBJ whole genome shotgun (WGS) entry which is preliminary data.</text>
</comment>
<evidence type="ECO:0000313" key="2">
    <source>
        <dbReference type="EMBL" id="GHE88397.1"/>
    </source>
</evidence>
<reference evidence="3" key="1">
    <citation type="journal article" date="2019" name="Int. J. Syst. Evol. Microbiol.">
        <title>The Global Catalogue of Microorganisms (GCM) 10K type strain sequencing project: providing services to taxonomists for standard genome sequencing and annotation.</title>
        <authorList>
            <consortium name="The Broad Institute Genomics Platform"/>
            <consortium name="The Broad Institute Genome Sequencing Center for Infectious Disease"/>
            <person name="Wu L."/>
            <person name="Ma J."/>
        </authorList>
    </citation>
    <scope>NUCLEOTIDE SEQUENCE [LARGE SCALE GENOMIC DNA]</scope>
    <source>
        <strain evidence="3">KCTC 42443</strain>
    </source>
</reference>
<gene>
    <name evidence="2" type="ORF">GCM10016455_05660</name>
</gene>
<dbReference type="SUPFAM" id="SSF47090">
    <property type="entry name" value="PGBD-like"/>
    <property type="match status" value="1"/>
</dbReference>
<evidence type="ECO:0000313" key="3">
    <source>
        <dbReference type="Proteomes" id="UP000609802"/>
    </source>
</evidence>
<proteinExistence type="predicted"/>
<keyword evidence="3" id="KW-1185">Reference proteome</keyword>
<dbReference type="InterPro" id="IPR036366">
    <property type="entry name" value="PGBDSf"/>
</dbReference>
<dbReference type="NCBIfam" id="TIGR02594">
    <property type="entry name" value="TIGR02594 family protein"/>
    <property type="match status" value="1"/>
</dbReference>
<dbReference type="InterPro" id="IPR036365">
    <property type="entry name" value="PGBD-like_sf"/>
</dbReference>
<feature type="domain" description="Peptidoglycan binding-like" evidence="1">
    <location>
        <begin position="7"/>
        <end position="58"/>
    </location>
</feature>
<dbReference type="Proteomes" id="UP000609802">
    <property type="component" value="Unassembled WGS sequence"/>
</dbReference>
<dbReference type="InterPro" id="IPR002477">
    <property type="entry name" value="Peptidoglycan-bd-like"/>
</dbReference>
<dbReference type="EMBL" id="BNCH01000001">
    <property type="protein sequence ID" value="GHE88397.1"/>
    <property type="molecule type" value="Genomic_DNA"/>
</dbReference>
<sequence length="237" mass="25929">MNCEELTRAVQTRLKELEYYTGFLDGLTGPMTNRAVIAFKRQHGLAPRDFVGPITLTRLFSPKAERKPAPVVGAGVPAWIAEAQSHIGLREVPGPTNNPEIMQWARDLDQWYPGDDVPWCGLFVAHCMAIGAPYEPQNHNRLGARAWLQYGSEVEKAYGAIAVFWRTHPTKSVNGHVGFLVGEDTSTYHILGGNQSDSVNITRVSKSRLLGFRGPKGWQGTADLASVTSGAVSTNEA</sequence>
<organism evidence="2 3">
    <name type="scientific">Aliiroseovarius zhejiangensis</name>
    <dbReference type="NCBI Taxonomy" id="1632025"/>
    <lineage>
        <taxon>Bacteria</taxon>
        <taxon>Pseudomonadati</taxon>
        <taxon>Pseudomonadota</taxon>
        <taxon>Alphaproteobacteria</taxon>
        <taxon>Rhodobacterales</taxon>
        <taxon>Paracoccaceae</taxon>
        <taxon>Aliiroseovarius</taxon>
    </lineage>
</organism>
<accession>A0ABQ3IM33</accession>
<name>A0ABQ3IM33_9RHOB</name>
<dbReference type="InterPro" id="IPR013423">
    <property type="entry name" value="CHP02594"/>
</dbReference>
<dbReference type="Gene3D" id="1.10.101.10">
    <property type="entry name" value="PGBD-like superfamily/PGBD"/>
    <property type="match status" value="1"/>
</dbReference>
<protein>
    <recommendedName>
        <fullName evidence="1">Peptidoglycan binding-like domain-containing protein</fullName>
    </recommendedName>
</protein>
<dbReference type="Pfam" id="PF01471">
    <property type="entry name" value="PG_binding_1"/>
    <property type="match status" value="1"/>
</dbReference>